<evidence type="ECO:0000313" key="1">
    <source>
        <dbReference type="EMBL" id="TDD62045.1"/>
    </source>
</evidence>
<organism evidence="1 2">
    <name type="scientific">Kribbella antibiotica</name>
    <dbReference type="NCBI Taxonomy" id="190195"/>
    <lineage>
        <taxon>Bacteria</taxon>
        <taxon>Bacillati</taxon>
        <taxon>Actinomycetota</taxon>
        <taxon>Actinomycetes</taxon>
        <taxon>Propionibacteriales</taxon>
        <taxon>Kribbellaceae</taxon>
        <taxon>Kribbella</taxon>
    </lineage>
</organism>
<keyword evidence="2" id="KW-1185">Reference proteome</keyword>
<gene>
    <name evidence="1" type="ORF">E1263_05385</name>
</gene>
<dbReference type="Proteomes" id="UP000295124">
    <property type="component" value="Unassembled WGS sequence"/>
</dbReference>
<dbReference type="EMBL" id="SMKX01000009">
    <property type="protein sequence ID" value="TDD62045.1"/>
    <property type="molecule type" value="Genomic_DNA"/>
</dbReference>
<dbReference type="OrthoDB" id="5141210at2"/>
<proteinExistence type="predicted"/>
<comment type="caution">
    <text evidence="1">The sequence shown here is derived from an EMBL/GenBank/DDBJ whole genome shotgun (WGS) entry which is preliminary data.</text>
</comment>
<dbReference type="AlphaFoldDB" id="A0A4R4ZT98"/>
<sequence>MGGKTEAPPHGAVVEDLKALREAGLARLRHQQLDALEDVATVAMAERGLTAGPAIEQALRESIAALDSGEYGDAALALFGLAPGLRARSSRERREYAAAAIDRSADTFARRYETDLLASVADQLLIMYADQRLREARTKLERRHPAESRLAVQWVERFEAYHRMWTPAWALGADLTAYRLTMIEPGRPYDWVPGTHGPDDPGHTQERQAEGYAQDALYRWAWFQWHLRQFTLRHGGMWLLSSSAAETAAADAVYAIDWHVTAFNETDQSWLRNAVAQSRDQESSHFHNLLSSTSAGTARLKEWLGWCQECQCVWDNNDVDTEDAHFPTAATHTGVLESCQLHAVVAACSLYCDLIEAEWDKIADWYHLSEARERGRSSADHYKSWRSGLPGSMGGSDGA</sequence>
<accession>A0A4R4ZT98</accession>
<evidence type="ECO:0000313" key="2">
    <source>
        <dbReference type="Proteomes" id="UP000295124"/>
    </source>
</evidence>
<name>A0A4R4ZT98_9ACTN</name>
<protein>
    <submittedName>
        <fullName evidence="1">Uncharacterized protein</fullName>
    </submittedName>
</protein>
<reference evidence="1 2" key="1">
    <citation type="submission" date="2019-03" db="EMBL/GenBank/DDBJ databases">
        <title>Draft genome sequences of novel Actinobacteria.</title>
        <authorList>
            <person name="Sahin N."/>
            <person name="Ay H."/>
            <person name="Saygin H."/>
        </authorList>
    </citation>
    <scope>NUCLEOTIDE SEQUENCE [LARGE SCALE GENOMIC DNA]</scope>
    <source>
        <strain evidence="1 2">JCM 13523</strain>
    </source>
</reference>
<dbReference type="RefSeq" id="WP_132165980.1">
    <property type="nucleotide sequence ID" value="NZ_SMKX01000009.1"/>
</dbReference>